<evidence type="ECO:0000256" key="9">
    <source>
        <dbReference type="PIRSR" id="PIRSR038994-1"/>
    </source>
</evidence>
<dbReference type="EC" id="3.5.1.25" evidence="2 8"/>
<dbReference type="OMA" id="PCRKGAH"/>
<dbReference type="GO" id="GO:0008448">
    <property type="term" value="F:N-acetylglucosamine-6-phosphate deacetylase activity"/>
    <property type="evidence" value="ECO:0007669"/>
    <property type="project" value="UniProtKB-UniRule"/>
</dbReference>
<feature type="binding site" evidence="10">
    <location>
        <position position="275"/>
    </location>
    <ligand>
        <name>substrate</name>
    </ligand>
</feature>
<dbReference type="Gene3D" id="2.30.40.10">
    <property type="entry name" value="Urease, subunit C, domain 1"/>
    <property type="match status" value="1"/>
</dbReference>
<protein>
    <recommendedName>
        <fullName evidence="3 8">N-acetylglucosamine-6-phosphate deacetylase</fullName>
        <ecNumber evidence="2 8">3.5.1.25</ecNumber>
    </recommendedName>
</protein>
<feature type="domain" description="Amidohydrolase-related" evidence="12">
    <location>
        <begin position="64"/>
        <end position="405"/>
    </location>
</feature>
<feature type="binding site" evidence="10">
    <location>
        <position position="247"/>
    </location>
    <ligand>
        <name>substrate</name>
    </ligand>
</feature>
<dbReference type="GO" id="GO:0006046">
    <property type="term" value="P:N-acetylglucosamine catabolic process"/>
    <property type="evidence" value="ECO:0007669"/>
    <property type="project" value="TreeGrafter"/>
</dbReference>
<dbReference type="AlphaFoldDB" id="A0A553NFV8"/>
<proteinExistence type="inferred from homology"/>
<evidence type="ECO:0000256" key="6">
    <source>
        <dbReference type="ARBA" id="ARBA00023277"/>
    </source>
</evidence>
<dbReference type="Pfam" id="PF01979">
    <property type="entry name" value="Amidohydro_1"/>
    <property type="match status" value="1"/>
</dbReference>
<keyword evidence="6 8" id="KW-0119">Carbohydrate metabolism</keyword>
<feature type="active site" description="Proton donor/acceptor" evidence="9">
    <location>
        <position position="297"/>
    </location>
</feature>
<evidence type="ECO:0000256" key="11">
    <source>
        <dbReference type="PIRSR" id="PIRSR038994-3"/>
    </source>
</evidence>
<organism evidence="13 14">
    <name type="scientific">Tigriopus californicus</name>
    <name type="common">Marine copepod</name>
    <dbReference type="NCBI Taxonomy" id="6832"/>
    <lineage>
        <taxon>Eukaryota</taxon>
        <taxon>Metazoa</taxon>
        <taxon>Ecdysozoa</taxon>
        <taxon>Arthropoda</taxon>
        <taxon>Crustacea</taxon>
        <taxon>Multicrustacea</taxon>
        <taxon>Hexanauplia</taxon>
        <taxon>Copepoda</taxon>
        <taxon>Harpacticoida</taxon>
        <taxon>Harpacticidae</taxon>
        <taxon>Tigriopus</taxon>
    </lineage>
</organism>
<evidence type="ECO:0000256" key="3">
    <source>
        <dbReference type="ARBA" id="ARBA00018029"/>
    </source>
</evidence>
<comment type="similarity">
    <text evidence="1 8">Belongs to the metallo-dependent hydrolases superfamily. NagA family.</text>
</comment>
<dbReference type="FunFam" id="3.20.20.140:FF:000023">
    <property type="entry name" value="N-acetylglucosamine-6-phosphate deacetylase"/>
    <property type="match status" value="1"/>
</dbReference>
<sequence length="411" mass="44148">MTGRRPQATSTSVTVFRNCMLLRNHEIRREDLWVRDGIIIDPEPLFFDEQVGWNQEIDCGGVLIAPGLIDLQINGGFGVDFSYAINDQASAQESLVKVAKGILAHGVTSFCPTIVTSSQDKYHAILPWITPTPGSAETGAEILGAHVEGPFIAVAKKGAHTEEYIRDLSGGSEAVEAMYGSLNNVRIITLAPEHDPTGQVVRELCAKGISVSMGHSSANLTHGETAALNGATLITHLFNAMSAFHHRDPGLLGLLTSKMLHDKSVYYGIIADGIHTHPAALRMAYRTNFPAMCLVTDAICAMGLEDGTYHLGPQSITVEGQRAVITGTDTLCGAIATLFRAVQKLIKGARCSIVEALEAASLHPAEALGIQRKKGSLDFGCDADFIMINVDEMDLLSTWIGGKRVYKKPEG</sequence>
<evidence type="ECO:0000256" key="8">
    <source>
        <dbReference type="PIRNR" id="PIRNR038994"/>
    </source>
</evidence>
<comment type="caution">
    <text evidence="13">The sequence shown here is derived from an EMBL/GenBank/DDBJ whole genome shotgun (WGS) entry which is preliminary data.</text>
</comment>
<feature type="binding site" evidence="10">
    <location>
        <position position="159"/>
    </location>
    <ligand>
        <name>substrate</name>
    </ligand>
</feature>
<dbReference type="SUPFAM" id="SSF51338">
    <property type="entry name" value="Composite domain of metallo-dependent hydrolases"/>
    <property type="match status" value="1"/>
</dbReference>
<dbReference type="Gene3D" id="3.20.20.140">
    <property type="entry name" value="Metal-dependent hydrolases"/>
    <property type="match status" value="1"/>
</dbReference>
<dbReference type="GO" id="GO:0046872">
    <property type="term" value="F:metal ion binding"/>
    <property type="evidence" value="ECO:0007669"/>
    <property type="project" value="UniProtKB-KW"/>
</dbReference>
<dbReference type="InterPro" id="IPR032466">
    <property type="entry name" value="Metal_Hydrolase"/>
</dbReference>
<reference evidence="13 14" key="1">
    <citation type="journal article" date="2018" name="Nat. Ecol. Evol.">
        <title>Genomic signatures of mitonuclear coevolution across populations of Tigriopus californicus.</title>
        <authorList>
            <person name="Barreto F.S."/>
            <person name="Watson E.T."/>
            <person name="Lima T.G."/>
            <person name="Willett C.S."/>
            <person name="Edmands S."/>
            <person name="Li W."/>
            <person name="Burton R.S."/>
        </authorList>
    </citation>
    <scope>NUCLEOTIDE SEQUENCE [LARGE SCALE GENOMIC DNA]</scope>
    <source>
        <strain evidence="13 14">San Diego</strain>
    </source>
</reference>
<keyword evidence="4 11" id="KW-0479">Metal-binding</keyword>
<keyword evidence="5 8" id="KW-0378">Hydrolase</keyword>
<dbReference type="STRING" id="6832.A0A553NFV8"/>
<dbReference type="Proteomes" id="UP000318571">
    <property type="component" value="Chromosome 10"/>
</dbReference>
<dbReference type="PANTHER" id="PTHR11113">
    <property type="entry name" value="N-ACETYLGLUCOSAMINE-6-PHOSPHATE DEACETYLASE"/>
    <property type="match status" value="1"/>
</dbReference>
<dbReference type="NCBIfam" id="TIGR00221">
    <property type="entry name" value="nagA"/>
    <property type="match status" value="1"/>
</dbReference>
<name>A0A553NFV8_TIGCA</name>
<comment type="cofactor">
    <cofactor evidence="11">
        <name>a divalent metal cation</name>
        <dbReference type="ChEBI" id="CHEBI:60240"/>
    </cofactor>
    <text evidence="11">Binds 1 divalent metal cation per subunit.</text>
</comment>
<evidence type="ECO:0000313" key="14">
    <source>
        <dbReference type="Proteomes" id="UP000318571"/>
    </source>
</evidence>
<feature type="binding site" evidence="11">
    <location>
        <position position="236"/>
    </location>
    <ligand>
        <name>Zn(2+)</name>
        <dbReference type="ChEBI" id="CHEBI:29105"/>
    </ligand>
</feature>
<evidence type="ECO:0000256" key="4">
    <source>
        <dbReference type="ARBA" id="ARBA00022723"/>
    </source>
</evidence>
<dbReference type="EMBL" id="VCGU01000458">
    <property type="protein sequence ID" value="TRY64342.1"/>
    <property type="molecule type" value="Genomic_DNA"/>
</dbReference>
<evidence type="ECO:0000256" key="1">
    <source>
        <dbReference type="ARBA" id="ARBA00010716"/>
    </source>
</evidence>
<evidence type="ECO:0000256" key="7">
    <source>
        <dbReference type="ARBA" id="ARBA00047647"/>
    </source>
</evidence>
<dbReference type="GO" id="GO:0106279">
    <property type="term" value="P:negative regulation of UDP-N-acetylglucosamine biosynthetic process"/>
    <property type="evidence" value="ECO:0007669"/>
    <property type="project" value="UniProtKB-ARBA"/>
</dbReference>
<dbReference type="InterPro" id="IPR011059">
    <property type="entry name" value="Metal-dep_hydrolase_composite"/>
</dbReference>
<dbReference type="PIRSF" id="PIRSF038994">
    <property type="entry name" value="NagA"/>
    <property type="match status" value="1"/>
</dbReference>
<evidence type="ECO:0000259" key="12">
    <source>
        <dbReference type="Pfam" id="PF01979"/>
    </source>
</evidence>
<comment type="catalytic activity">
    <reaction evidence="7 8">
        <text>N-acetyl-D-glucosamine 6-phosphate + H2O = D-glucosamine 6-phosphate + acetate</text>
        <dbReference type="Rhea" id="RHEA:22936"/>
        <dbReference type="ChEBI" id="CHEBI:15377"/>
        <dbReference type="ChEBI" id="CHEBI:30089"/>
        <dbReference type="ChEBI" id="CHEBI:57513"/>
        <dbReference type="ChEBI" id="CHEBI:58725"/>
        <dbReference type="EC" id="3.5.1.25"/>
    </reaction>
</comment>
<keyword evidence="14" id="KW-1185">Reference proteome</keyword>
<dbReference type="GO" id="GO:0019262">
    <property type="term" value="P:N-acetylneuraminate catabolic process"/>
    <property type="evidence" value="ECO:0007669"/>
    <property type="project" value="UniProtKB-ARBA"/>
</dbReference>
<accession>A0A553NFV8</accession>
<gene>
    <name evidence="13" type="ORF">TCAL_00846</name>
</gene>
<evidence type="ECO:0000256" key="5">
    <source>
        <dbReference type="ARBA" id="ARBA00022801"/>
    </source>
</evidence>
<dbReference type="SUPFAM" id="SSF51556">
    <property type="entry name" value="Metallo-dependent hydrolases"/>
    <property type="match status" value="1"/>
</dbReference>
<evidence type="ECO:0000256" key="10">
    <source>
        <dbReference type="PIRSR" id="PIRSR038994-2"/>
    </source>
</evidence>
<feature type="binding site" evidence="11">
    <location>
        <position position="215"/>
    </location>
    <ligand>
        <name>Zn(2+)</name>
        <dbReference type="ChEBI" id="CHEBI:29105"/>
    </ligand>
</feature>
<evidence type="ECO:0000256" key="2">
    <source>
        <dbReference type="ARBA" id="ARBA00011899"/>
    </source>
</evidence>
<feature type="binding site" evidence="10">
    <location>
        <begin position="239"/>
        <end position="240"/>
    </location>
    <ligand>
        <name>substrate</name>
    </ligand>
</feature>
<dbReference type="InterPro" id="IPR003764">
    <property type="entry name" value="GlcNAc_6-P_deAcase"/>
</dbReference>
<evidence type="ECO:0000313" key="13">
    <source>
        <dbReference type="EMBL" id="TRY64342.1"/>
    </source>
</evidence>
<feature type="binding site" evidence="10">
    <location>
        <begin position="331"/>
        <end position="333"/>
    </location>
    <ligand>
        <name>substrate</name>
    </ligand>
</feature>
<dbReference type="InterPro" id="IPR006680">
    <property type="entry name" value="Amidohydro-rel"/>
</dbReference>
<dbReference type="CDD" id="cd00854">
    <property type="entry name" value="NagA"/>
    <property type="match status" value="1"/>
</dbReference>
<feature type="binding site" evidence="11">
    <location>
        <position position="148"/>
    </location>
    <ligand>
        <name>Zn(2+)</name>
        <dbReference type="ChEBI" id="CHEBI:29105"/>
    </ligand>
</feature>
<dbReference type="PANTHER" id="PTHR11113:SF14">
    <property type="entry name" value="N-ACETYLGLUCOSAMINE-6-PHOSPHATE DEACETYLASE"/>
    <property type="match status" value="1"/>
</dbReference>